<dbReference type="InterPro" id="IPR035513">
    <property type="entry name" value="Invertase/methylesterase_inhib"/>
</dbReference>
<name>A0AAN9ENF2_CROPI</name>
<dbReference type="GO" id="GO:0004857">
    <property type="term" value="F:enzyme inhibitor activity"/>
    <property type="evidence" value="ECO:0007669"/>
    <property type="project" value="InterPro"/>
</dbReference>
<evidence type="ECO:0000256" key="2">
    <source>
        <dbReference type="ARBA" id="ARBA00023157"/>
    </source>
</evidence>
<dbReference type="SUPFAM" id="SSF101148">
    <property type="entry name" value="Plant invertase/pectin methylesterase inhibitor"/>
    <property type="match status" value="1"/>
</dbReference>
<dbReference type="Gene3D" id="1.20.140.40">
    <property type="entry name" value="Invertase/pectin methylesterase inhibitor family protein"/>
    <property type="match status" value="1"/>
</dbReference>
<evidence type="ECO:0000256" key="1">
    <source>
        <dbReference type="ARBA" id="ARBA00022729"/>
    </source>
</evidence>
<evidence type="ECO:0000313" key="6">
    <source>
        <dbReference type="Proteomes" id="UP001372338"/>
    </source>
</evidence>
<dbReference type="PANTHER" id="PTHR36710:SF18">
    <property type="entry name" value="PECTINESTERASE INHIBITOR 5-RELATED"/>
    <property type="match status" value="1"/>
</dbReference>
<proteinExistence type="inferred from homology"/>
<feature type="domain" description="Pectinesterase inhibitor" evidence="4">
    <location>
        <begin position="10"/>
        <end position="156"/>
    </location>
</feature>
<comment type="caution">
    <text evidence="5">The sequence shown here is derived from an EMBL/GenBank/DDBJ whole genome shotgun (WGS) entry which is preliminary data.</text>
</comment>
<organism evidence="5 6">
    <name type="scientific">Crotalaria pallida</name>
    <name type="common">Smooth rattlebox</name>
    <name type="synonym">Crotalaria striata</name>
    <dbReference type="NCBI Taxonomy" id="3830"/>
    <lineage>
        <taxon>Eukaryota</taxon>
        <taxon>Viridiplantae</taxon>
        <taxon>Streptophyta</taxon>
        <taxon>Embryophyta</taxon>
        <taxon>Tracheophyta</taxon>
        <taxon>Spermatophyta</taxon>
        <taxon>Magnoliopsida</taxon>
        <taxon>eudicotyledons</taxon>
        <taxon>Gunneridae</taxon>
        <taxon>Pentapetalae</taxon>
        <taxon>rosids</taxon>
        <taxon>fabids</taxon>
        <taxon>Fabales</taxon>
        <taxon>Fabaceae</taxon>
        <taxon>Papilionoideae</taxon>
        <taxon>50 kb inversion clade</taxon>
        <taxon>genistoids sensu lato</taxon>
        <taxon>core genistoids</taxon>
        <taxon>Crotalarieae</taxon>
        <taxon>Crotalaria</taxon>
    </lineage>
</organism>
<dbReference type="InterPro" id="IPR006501">
    <property type="entry name" value="Pectinesterase_inhib_dom"/>
</dbReference>
<dbReference type="SMART" id="SM00856">
    <property type="entry name" value="PMEI"/>
    <property type="match status" value="1"/>
</dbReference>
<dbReference type="NCBIfam" id="TIGR01614">
    <property type="entry name" value="PME_inhib"/>
    <property type="match status" value="1"/>
</dbReference>
<keyword evidence="2" id="KW-1015">Disulfide bond</keyword>
<dbReference type="PANTHER" id="PTHR36710">
    <property type="entry name" value="PECTINESTERASE INHIBITOR-LIKE"/>
    <property type="match status" value="1"/>
</dbReference>
<dbReference type="AlphaFoldDB" id="A0AAN9ENF2"/>
<dbReference type="InterPro" id="IPR052421">
    <property type="entry name" value="PCW_Enzyme_Inhibitor"/>
</dbReference>
<gene>
    <name evidence="5" type="ORF">RIF29_30755</name>
</gene>
<evidence type="ECO:0000313" key="5">
    <source>
        <dbReference type="EMBL" id="KAK7257058.1"/>
    </source>
</evidence>
<dbReference type="Pfam" id="PF04043">
    <property type="entry name" value="PMEI"/>
    <property type="match status" value="1"/>
</dbReference>
<reference evidence="5 6" key="1">
    <citation type="submission" date="2024-01" db="EMBL/GenBank/DDBJ databases">
        <title>The genomes of 5 underutilized Papilionoideae crops provide insights into root nodulation and disease resistanc.</title>
        <authorList>
            <person name="Yuan L."/>
        </authorList>
    </citation>
    <scope>NUCLEOTIDE SEQUENCE [LARGE SCALE GENOMIC DNA]</scope>
    <source>
        <strain evidence="5">ZHUSHIDOU_FW_LH</strain>
        <tissue evidence="5">Leaf</tissue>
    </source>
</reference>
<keyword evidence="6" id="KW-1185">Reference proteome</keyword>
<dbReference type="EMBL" id="JAYWIO010000006">
    <property type="protein sequence ID" value="KAK7257058.1"/>
    <property type="molecule type" value="Genomic_DNA"/>
</dbReference>
<protein>
    <recommendedName>
        <fullName evidence="4">Pectinesterase inhibitor domain-containing protein</fullName>
    </recommendedName>
</protein>
<comment type="similarity">
    <text evidence="3">Belongs to the PMEI family.</text>
</comment>
<dbReference type="Proteomes" id="UP001372338">
    <property type="component" value="Unassembled WGS sequence"/>
</dbReference>
<evidence type="ECO:0000259" key="4">
    <source>
        <dbReference type="SMART" id="SM00856"/>
    </source>
</evidence>
<keyword evidence="1" id="KW-0732">Signal</keyword>
<accession>A0AAN9ENF2</accession>
<sequence>MSSSLNLVSGDDLLIQAECRLTLFPSLCIECIKSDPSYRQADKKGIATIIVKCLINHASTLQSGTSQIASSVLSPTMKVVFQTCATGYGFANQVLNDATRALTNFDAAGALTYVGQARASNTNCQTTSAVYIGVIPKVIPSEQILYEQLSNVATSIITAGIRAH</sequence>
<evidence type="ECO:0000256" key="3">
    <source>
        <dbReference type="ARBA" id="ARBA00038471"/>
    </source>
</evidence>